<dbReference type="PROSITE" id="PS00086">
    <property type="entry name" value="CYTOCHROME_P450"/>
    <property type="match status" value="1"/>
</dbReference>
<sequence>MTTSGTVRRVDELDLPELDVLGVERAEALERIRAVQAEHWLARTPLGYCVTRYEDCVAVLRDRRFHSILSVIPELAGVERSRARRRKSILSMEGAEHDRLRRLVAPAFTPAAAERLRPEMGRILEGLLDEVADRGACDLQQEVAERYPIPVICALLGAPASDWAKFSHWATEVFKIFNGTVAEDLPAIEAALGELDEYVEALVARRRAEPRDDLLSALIAIEEEGDRLSGEELVMLVEALLLAGTDTTRNQLGCSVALLLEHPEHWALLGERPELAPRAVEETMRRLGAVRATGRIASEDIEYRGVLFPQGTLVAVSLAGANHDPRVFPDPDRLDLTGEGSGERGPVQLTFGSGVHHCLGAALARAELAEALPRLARRFPDLALDGPITWKPPTNGIWGPEHLPVRWTVPAR</sequence>
<keyword evidence="2" id="KW-0408">Iron</keyword>
<gene>
    <name evidence="3" type="ORF">ACFFRE_12465</name>
</gene>
<dbReference type="PANTHER" id="PTHR46696">
    <property type="entry name" value="P450, PUTATIVE (EUROFUNG)-RELATED"/>
    <property type="match status" value="1"/>
</dbReference>
<dbReference type="PRINTS" id="PR00359">
    <property type="entry name" value="BP450"/>
</dbReference>
<dbReference type="Proteomes" id="UP001589788">
    <property type="component" value="Unassembled WGS sequence"/>
</dbReference>
<comment type="similarity">
    <text evidence="1 2">Belongs to the cytochrome P450 family.</text>
</comment>
<comment type="caution">
    <text evidence="3">The sequence shown here is derived from an EMBL/GenBank/DDBJ whole genome shotgun (WGS) entry which is preliminary data.</text>
</comment>
<dbReference type="RefSeq" id="WP_377790659.1">
    <property type="nucleotide sequence ID" value="NZ_JBHLYQ010000195.1"/>
</dbReference>
<proteinExistence type="inferred from homology"/>
<keyword evidence="2" id="KW-0349">Heme</keyword>
<dbReference type="PANTHER" id="PTHR46696:SF1">
    <property type="entry name" value="CYTOCHROME P450 YJIB-RELATED"/>
    <property type="match status" value="1"/>
</dbReference>
<keyword evidence="2" id="KW-0479">Metal-binding</keyword>
<dbReference type="Gene3D" id="1.10.630.10">
    <property type="entry name" value="Cytochrome P450"/>
    <property type="match status" value="1"/>
</dbReference>
<keyword evidence="2" id="KW-0560">Oxidoreductase</keyword>
<dbReference type="EMBL" id="JBHLYQ010000195">
    <property type="protein sequence ID" value="MFC0082942.1"/>
    <property type="molecule type" value="Genomic_DNA"/>
</dbReference>
<dbReference type="InterPro" id="IPR002397">
    <property type="entry name" value="Cyt_P450_B"/>
</dbReference>
<name>A0ABV6C5H3_9ACTN</name>
<dbReference type="Pfam" id="PF00067">
    <property type="entry name" value="p450"/>
    <property type="match status" value="2"/>
</dbReference>
<accession>A0ABV6C5H3</accession>
<keyword evidence="2" id="KW-0503">Monooxygenase</keyword>
<dbReference type="PRINTS" id="PR00385">
    <property type="entry name" value="P450"/>
</dbReference>
<evidence type="ECO:0000256" key="1">
    <source>
        <dbReference type="ARBA" id="ARBA00010617"/>
    </source>
</evidence>
<evidence type="ECO:0000256" key="2">
    <source>
        <dbReference type="RuleBase" id="RU000461"/>
    </source>
</evidence>
<dbReference type="InterPro" id="IPR001128">
    <property type="entry name" value="Cyt_P450"/>
</dbReference>
<keyword evidence="4" id="KW-1185">Reference proteome</keyword>
<evidence type="ECO:0000313" key="4">
    <source>
        <dbReference type="Proteomes" id="UP001589788"/>
    </source>
</evidence>
<evidence type="ECO:0000313" key="3">
    <source>
        <dbReference type="EMBL" id="MFC0082942.1"/>
    </source>
</evidence>
<reference evidence="3 4" key="1">
    <citation type="submission" date="2024-09" db="EMBL/GenBank/DDBJ databases">
        <authorList>
            <person name="Sun Q."/>
            <person name="Mori K."/>
        </authorList>
    </citation>
    <scope>NUCLEOTIDE SEQUENCE [LARGE SCALE GENOMIC DNA]</scope>
    <source>
        <strain evidence="3 4">JCM 15389</strain>
    </source>
</reference>
<dbReference type="SUPFAM" id="SSF48264">
    <property type="entry name" value="Cytochrome P450"/>
    <property type="match status" value="1"/>
</dbReference>
<dbReference type="InterPro" id="IPR017972">
    <property type="entry name" value="Cyt_P450_CS"/>
</dbReference>
<dbReference type="InterPro" id="IPR036396">
    <property type="entry name" value="Cyt_P450_sf"/>
</dbReference>
<protein>
    <submittedName>
        <fullName evidence="3">Cytochrome P450</fullName>
    </submittedName>
</protein>
<organism evidence="3 4">
    <name type="scientific">Aciditerrimonas ferrireducens</name>
    <dbReference type="NCBI Taxonomy" id="667306"/>
    <lineage>
        <taxon>Bacteria</taxon>
        <taxon>Bacillati</taxon>
        <taxon>Actinomycetota</taxon>
        <taxon>Acidimicrobiia</taxon>
        <taxon>Acidimicrobiales</taxon>
        <taxon>Acidimicrobiaceae</taxon>
        <taxon>Aciditerrimonas</taxon>
    </lineage>
</organism>